<proteinExistence type="predicted"/>
<evidence type="ECO:0000313" key="1">
    <source>
        <dbReference type="EMBL" id="PBK58655.1"/>
    </source>
</evidence>
<dbReference type="AlphaFoldDB" id="A0A2H3AIA6"/>
<name>A0A2H3AIA6_9AGAR</name>
<reference evidence="2" key="1">
    <citation type="journal article" date="2017" name="Nat. Ecol. Evol.">
        <title>Genome expansion and lineage-specific genetic innovations in the forest pathogenic fungi Armillaria.</title>
        <authorList>
            <person name="Sipos G."/>
            <person name="Prasanna A.N."/>
            <person name="Walter M.C."/>
            <person name="O'Connor E."/>
            <person name="Balint B."/>
            <person name="Krizsan K."/>
            <person name="Kiss B."/>
            <person name="Hess J."/>
            <person name="Varga T."/>
            <person name="Slot J."/>
            <person name="Riley R."/>
            <person name="Boka B."/>
            <person name="Rigling D."/>
            <person name="Barry K."/>
            <person name="Lee J."/>
            <person name="Mihaltcheva S."/>
            <person name="LaButti K."/>
            <person name="Lipzen A."/>
            <person name="Waldron R."/>
            <person name="Moloney N.M."/>
            <person name="Sperisen C."/>
            <person name="Kredics L."/>
            <person name="Vagvoelgyi C."/>
            <person name="Patrignani A."/>
            <person name="Fitzpatrick D."/>
            <person name="Nagy I."/>
            <person name="Doyle S."/>
            <person name="Anderson J.B."/>
            <person name="Grigoriev I.V."/>
            <person name="Gueldener U."/>
            <person name="Muensterkoetter M."/>
            <person name="Nagy L.G."/>
        </authorList>
    </citation>
    <scope>NUCLEOTIDE SEQUENCE [LARGE SCALE GENOMIC DNA]</scope>
    <source>
        <strain evidence="2">28-4</strain>
    </source>
</reference>
<dbReference type="Proteomes" id="UP000218334">
    <property type="component" value="Unassembled WGS sequence"/>
</dbReference>
<protein>
    <submittedName>
        <fullName evidence="1">Uncharacterized protein</fullName>
    </submittedName>
</protein>
<accession>A0A2H3AIA6</accession>
<sequence length="264" mass="29984">MTICGDAKLVNSDDIQTGFQKQLWSLGNIMRSDCSLFDAVMHMRGRVSTNPVDRVAGLAYLLWTVAIPAYYETQSEEDAWMALVNVMGPVFRAHLLFLYPSPGNGNKVWRPSWKQAMDETCLPEGKVNMHGWVEWDEETETDRHNGVCIEEGYVRGLSVPGNAEDAERCREIIVKDTKGVIHAFKIVATHHYPIPEDSYTLISIGNLPSRMENWVVGRRLPAQTFEKISVFKMTAKEIERLEDLGVAKDSYNYNQGYTMIIDDM</sequence>
<gene>
    <name evidence="1" type="ORF">ARMSODRAFT_1028083</name>
</gene>
<keyword evidence="2" id="KW-1185">Reference proteome</keyword>
<dbReference type="EMBL" id="KZ293530">
    <property type="protein sequence ID" value="PBK58655.1"/>
    <property type="molecule type" value="Genomic_DNA"/>
</dbReference>
<organism evidence="1 2">
    <name type="scientific">Armillaria solidipes</name>
    <dbReference type="NCBI Taxonomy" id="1076256"/>
    <lineage>
        <taxon>Eukaryota</taxon>
        <taxon>Fungi</taxon>
        <taxon>Dikarya</taxon>
        <taxon>Basidiomycota</taxon>
        <taxon>Agaricomycotina</taxon>
        <taxon>Agaricomycetes</taxon>
        <taxon>Agaricomycetidae</taxon>
        <taxon>Agaricales</taxon>
        <taxon>Marasmiineae</taxon>
        <taxon>Physalacriaceae</taxon>
        <taxon>Armillaria</taxon>
    </lineage>
</organism>
<evidence type="ECO:0000313" key="2">
    <source>
        <dbReference type="Proteomes" id="UP000218334"/>
    </source>
</evidence>